<dbReference type="AlphaFoldDB" id="A0A2N5S490"/>
<name>A0A2N5S490_9BASI</name>
<sequence length="110" mass="12240">MCPCDKRAKDSGTLNRRVLIQNTLAGRAERPGQPLVKDQEGTFTAAVAETAPKRRLVLIGRSGHGQKAEQETRLQSTRNQPALLLRELLQYDMITSNFKHTKVPRSKASS</sequence>
<proteinExistence type="predicted"/>
<protein>
    <submittedName>
        <fullName evidence="1">Uncharacterized protein</fullName>
    </submittedName>
</protein>
<reference evidence="1 2" key="1">
    <citation type="submission" date="2017-11" db="EMBL/GenBank/DDBJ databases">
        <title>De novo assembly and phasing of dikaryotic genomes from two isolates of Puccinia coronata f. sp. avenae, the causal agent of oat crown rust.</title>
        <authorList>
            <person name="Miller M.E."/>
            <person name="Zhang Y."/>
            <person name="Omidvar V."/>
            <person name="Sperschneider J."/>
            <person name="Schwessinger B."/>
            <person name="Raley C."/>
            <person name="Palmer J.M."/>
            <person name="Garnica D."/>
            <person name="Upadhyaya N."/>
            <person name="Rathjen J."/>
            <person name="Taylor J.M."/>
            <person name="Park R.F."/>
            <person name="Dodds P.N."/>
            <person name="Hirsch C.D."/>
            <person name="Kianian S.F."/>
            <person name="Figueroa M."/>
        </authorList>
    </citation>
    <scope>NUCLEOTIDE SEQUENCE [LARGE SCALE GENOMIC DNA]</scope>
    <source>
        <strain evidence="1">12SD80</strain>
    </source>
</reference>
<comment type="caution">
    <text evidence="1">The sequence shown here is derived from an EMBL/GenBank/DDBJ whole genome shotgun (WGS) entry which is preliminary data.</text>
</comment>
<accession>A0A2N5S490</accession>
<gene>
    <name evidence="1" type="ORF">PCASD_24798</name>
</gene>
<dbReference type="Proteomes" id="UP000235392">
    <property type="component" value="Unassembled WGS sequence"/>
</dbReference>
<organism evidence="1 2">
    <name type="scientific">Puccinia coronata f. sp. avenae</name>
    <dbReference type="NCBI Taxonomy" id="200324"/>
    <lineage>
        <taxon>Eukaryota</taxon>
        <taxon>Fungi</taxon>
        <taxon>Dikarya</taxon>
        <taxon>Basidiomycota</taxon>
        <taxon>Pucciniomycotina</taxon>
        <taxon>Pucciniomycetes</taxon>
        <taxon>Pucciniales</taxon>
        <taxon>Pucciniaceae</taxon>
        <taxon>Puccinia</taxon>
    </lineage>
</organism>
<evidence type="ECO:0000313" key="1">
    <source>
        <dbReference type="EMBL" id="PLW08046.1"/>
    </source>
</evidence>
<evidence type="ECO:0000313" key="2">
    <source>
        <dbReference type="Proteomes" id="UP000235392"/>
    </source>
</evidence>
<dbReference type="EMBL" id="PGCI01001089">
    <property type="protein sequence ID" value="PLW08046.1"/>
    <property type="molecule type" value="Genomic_DNA"/>
</dbReference>